<dbReference type="EMBL" id="JACGLT010000005">
    <property type="protein sequence ID" value="MBA6152631.1"/>
    <property type="molecule type" value="Genomic_DNA"/>
</dbReference>
<evidence type="ECO:0000313" key="2">
    <source>
        <dbReference type="Proteomes" id="UP000541857"/>
    </source>
</evidence>
<protein>
    <recommendedName>
        <fullName evidence="3">Arsenate reductase</fullName>
    </recommendedName>
</protein>
<dbReference type="AlphaFoldDB" id="A0A7W2M546"/>
<keyword evidence="2" id="KW-1185">Reference proteome</keyword>
<dbReference type="Proteomes" id="UP000541857">
    <property type="component" value="Unassembled WGS sequence"/>
</dbReference>
<comment type="caution">
    <text evidence="1">The sequence shown here is derived from an EMBL/GenBank/DDBJ whole genome shotgun (WGS) entry which is preliminary data.</text>
</comment>
<sequence length="131" mass="14726">MGVISTNNNEIKLYFHSENSIGKQIQAYVSASERKILAIDISKTNVTGTQWTELAKGLGLPISGLINKEHPDFIKNYGDHPNLDDDGWLKVLDKKPEVLTTPIAIIGERYVQFHSPSDFIKYIEPDSKNIK</sequence>
<evidence type="ECO:0000313" key="1">
    <source>
        <dbReference type="EMBL" id="MBA6152631.1"/>
    </source>
</evidence>
<evidence type="ECO:0008006" key="3">
    <source>
        <dbReference type="Google" id="ProtNLM"/>
    </source>
</evidence>
<dbReference type="SUPFAM" id="SSF52833">
    <property type="entry name" value="Thioredoxin-like"/>
    <property type="match status" value="1"/>
</dbReference>
<dbReference type="Gene3D" id="3.40.30.10">
    <property type="entry name" value="Glutaredoxin"/>
    <property type="match status" value="1"/>
</dbReference>
<reference evidence="1 2" key="1">
    <citation type="submission" date="2020-07" db="EMBL/GenBank/DDBJ databases">
        <title>Bacterium isolated from marine sediment.</title>
        <authorList>
            <person name="Shang D."/>
        </authorList>
    </citation>
    <scope>NUCLEOTIDE SEQUENCE [LARGE SCALE GENOMIC DNA]</scope>
    <source>
        <strain evidence="1 2">F6074</strain>
    </source>
</reference>
<dbReference type="InterPro" id="IPR036249">
    <property type="entry name" value="Thioredoxin-like_sf"/>
</dbReference>
<organism evidence="1 2">
    <name type="scientific">Gelidibacter maritimus</name>
    <dbReference type="NCBI Taxonomy" id="2761487"/>
    <lineage>
        <taxon>Bacteria</taxon>
        <taxon>Pseudomonadati</taxon>
        <taxon>Bacteroidota</taxon>
        <taxon>Flavobacteriia</taxon>
        <taxon>Flavobacteriales</taxon>
        <taxon>Flavobacteriaceae</taxon>
        <taxon>Gelidibacter</taxon>
    </lineage>
</organism>
<accession>A0A7W2M546</accession>
<dbReference type="RefSeq" id="WP_182204513.1">
    <property type="nucleotide sequence ID" value="NZ_JACGLT010000005.1"/>
</dbReference>
<gene>
    <name evidence="1" type="ORF">H3Z82_07840</name>
</gene>
<proteinExistence type="predicted"/>
<name>A0A7W2M546_9FLAO</name>